<dbReference type="InterPro" id="IPR027377">
    <property type="entry name" value="ZAR1/RTP1-5-like_Znf-3CxxC"/>
</dbReference>
<evidence type="ECO:0000256" key="3">
    <source>
        <dbReference type="ARBA" id="ARBA00022833"/>
    </source>
</evidence>
<keyword evidence="6" id="KW-1185">Reference proteome</keyword>
<name>A0A5N6EQ15_9EURO</name>
<evidence type="ECO:0000256" key="2">
    <source>
        <dbReference type="ARBA" id="ARBA00022771"/>
    </source>
</evidence>
<accession>A0A5N6EQ15</accession>
<evidence type="ECO:0000259" key="4">
    <source>
        <dbReference type="SMART" id="SM01328"/>
    </source>
</evidence>
<dbReference type="EMBL" id="ML733443">
    <property type="protein sequence ID" value="KAB8218993.1"/>
    <property type="molecule type" value="Genomic_DNA"/>
</dbReference>
<protein>
    <submittedName>
        <fullName evidence="5">Zinc-binding domain-containing protein</fullName>
    </submittedName>
</protein>
<dbReference type="SMART" id="SM01328">
    <property type="entry name" value="zf-3CxxC"/>
    <property type="match status" value="1"/>
</dbReference>
<keyword evidence="1" id="KW-0479">Metal-binding</keyword>
<dbReference type="Pfam" id="PF13695">
    <property type="entry name" value="Zn_ribbon_3CxxC"/>
    <property type="match status" value="1"/>
</dbReference>
<dbReference type="AlphaFoldDB" id="A0A5N6EQ15"/>
<reference evidence="5 6" key="1">
    <citation type="submission" date="2019-04" db="EMBL/GenBank/DDBJ databases">
        <title>Fungal friends and foes A comparative genomics study of 23 Aspergillus species from section Flavi.</title>
        <authorList>
            <consortium name="DOE Joint Genome Institute"/>
            <person name="Kjaerbolling I."/>
            <person name="Vesth T.C."/>
            <person name="Frisvad J.C."/>
            <person name="Nybo J.L."/>
            <person name="Theobald S."/>
            <person name="Kildgaard S."/>
            <person name="Petersen T.I."/>
            <person name="Kuo A."/>
            <person name="Sato A."/>
            <person name="Lyhne E.K."/>
            <person name="Kogle M.E."/>
            <person name="Wiebenga A."/>
            <person name="Kun R.S."/>
            <person name="Lubbers R.J."/>
            <person name="Makela M.R."/>
            <person name="Barry K."/>
            <person name="Chovatia M."/>
            <person name="Clum A."/>
            <person name="Daum C."/>
            <person name="Haridas S."/>
            <person name="He G."/>
            <person name="LaButti K."/>
            <person name="Lipzen A."/>
            <person name="Mondo S."/>
            <person name="Pangilinan J."/>
            <person name="Riley R."/>
            <person name="Salamov A."/>
            <person name="Simmons B.A."/>
            <person name="Magnuson J.K."/>
            <person name="Henrissat B."/>
            <person name="Mortensen U.H."/>
            <person name="Larsen T.O."/>
            <person name="De vries R.P."/>
            <person name="Grigoriev I.V."/>
            <person name="Machida M."/>
            <person name="Baker S.E."/>
            <person name="Andersen M.R."/>
        </authorList>
    </citation>
    <scope>NUCLEOTIDE SEQUENCE [LARGE SCALE GENOMIC DNA]</scope>
    <source>
        <strain evidence="5 6">CBS 126849</strain>
    </source>
</reference>
<evidence type="ECO:0000256" key="1">
    <source>
        <dbReference type="ARBA" id="ARBA00022723"/>
    </source>
</evidence>
<dbReference type="GO" id="GO:0008270">
    <property type="term" value="F:zinc ion binding"/>
    <property type="evidence" value="ECO:0007669"/>
    <property type="project" value="UniProtKB-KW"/>
</dbReference>
<gene>
    <name evidence="5" type="ORF">BDV33DRAFT_192305</name>
</gene>
<feature type="domain" description="3CxxC-type" evidence="4">
    <location>
        <begin position="40"/>
        <end position="138"/>
    </location>
</feature>
<proteinExistence type="predicted"/>
<sequence>MVMFPSLHNEVALLLDDEFLTFDFHEIDSDRGCTKDYDTSITGRFTCHNTTCSSTGWSSKKIAITIRMYPRDEYNVRVYHQLCKSCNWLSQPILNETYAERVAYRIKKWNGCTVEKPKYSGQSNGPHNRHLCEGCKNGHCKDRVGRLLG</sequence>
<dbReference type="Proteomes" id="UP000326799">
    <property type="component" value="Unassembled WGS sequence"/>
</dbReference>
<keyword evidence="2" id="KW-0863">Zinc-finger</keyword>
<organism evidence="5 6">
    <name type="scientific">Aspergillus novoparasiticus</name>
    <dbReference type="NCBI Taxonomy" id="986946"/>
    <lineage>
        <taxon>Eukaryota</taxon>
        <taxon>Fungi</taxon>
        <taxon>Dikarya</taxon>
        <taxon>Ascomycota</taxon>
        <taxon>Pezizomycotina</taxon>
        <taxon>Eurotiomycetes</taxon>
        <taxon>Eurotiomycetidae</taxon>
        <taxon>Eurotiales</taxon>
        <taxon>Aspergillaceae</taxon>
        <taxon>Aspergillus</taxon>
        <taxon>Aspergillus subgen. Circumdati</taxon>
    </lineage>
</organism>
<evidence type="ECO:0000313" key="5">
    <source>
        <dbReference type="EMBL" id="KAB8218993.1"/>
    </source>
</evidence>
<evidence type="ECO:0000313" key="6">
    <source>
        <dbReference type="Proteomes" id="UP000326799"/>
    </source>
</evidence>
<keyword evidence="3" id="KW-0862">Zinc</keyword>